<keyword evidence="1" id="KW-0472">Membrane</keyword>
<gene>
    <name evidence="2" type="ORF">LX97_03140</name>
</gene>
<keyword evidence="3" id="KW-1185">Reference proteome</keyword>
<evidence type="ECO:0000313" key="3">
    <source>
        <dbReference type="Proteomes" id="UP000248584"/>
    </source>
</evidence>
<dbReference type="Pfam" id="PF14127">
    <property type="entry name" value="DUF4294"/>
    <property type="match status" value="1"/>
</dbReference>
<accession>A0ABX5PUG5</accession>
<dbReference type="Proteomes" id="UP000248584">
    <property type="component" value="Unassembled WGS sequence"/>
</dbReference>
<name>A0ABX5PUG5_9FLAO</name>
<protein>
    <submittedName>
        <fullName evidence="2">Uncharacterized protein DUF4294</fullName>
    </submittedName>
</protein>
<organism evidence="2 3">
    <name type="scientific">Nonlabens dokdonensis</name>
    <dbReference type="NCBI Taxonomy" id="328515"/>
    <lineage>
        <taxon>Bacteria</taxon>
        <taxon>Pseudomonadati</taxon>
        <taxon>Bacteroidota</taxon>
        <taxon>Flavobacteriia</taxon>
        <taxon>Flavobacteriales</taxon>
        <taxon>Flavobacteriaceae</taxon>
        <taxon>Nonlabens</taxon>
    </lineage>
</organism>
<evidence type="ECO:0000313" key="2">
    <source>
        <dbReference type="EMBL" id="PZX37118.1"/>
    </source>
</evidence>
<keyword evidence="1" id="KW-0812">Transmembrane</keyword>
<keyword evidence="1" id="KW-1133">Transmembrane helix</keyword>
<evidence type="ECO:0000256" key="1">
    <source>
        <dbReference type="SAM" id="Phobius"/>
    </source>
</evidence>
<feature type="transmembrane region" description="Helical" evidence="1">
    <location>
        <begin position="20"/>
        <end position="41"/>
    </location>
</feature>
<proteinExistence type="predicted"/>
<sequence>MLLKTLVLLVVSYFWNTFGTITFMIKNVCFLLGVFCVLAFAKAQQNPTSQPIKNDSVKKDTTEYFYIDGDSVSSIELDKVMLLQDLNFDSRYERIRYLLLKRKVLKVWPYAKMAAERLTVLDQRLASLETKNQRKKYSKMVEDYIEDEFKAELKKLTKTEGQILIKLIHRQTGDTAYALLKRLRSGWSAFWFDKTASLFDMSLKEEYLPETVVDDFYVEDILLNHIIDEKLEEQEPAIEFDYFKARSNWKDYERNLPPTYDSIQLAARAQRIKEYKEKKARKERRKRK</sequence>
<dbReference type="EMBL" id="QKZR01000007">
    <property type="protein sequence ID" value="PZX37118.1"/>
    <property type="molecule type" value="Genomic_DNA"/>
</dbReference>
<comment type="caution">
    <text evidence="2">The sequence shown here is derived from an EMBL/GenBank/DDBJ whole genome shotgun (WGS) entry which is preliminary data.</text>
</comment>
<dbReference type="InterPro" id="IPR025636">
    <property type="entry name" value="DUF4294"/>
</dbReference>
<reference evidence="2 3" key="1">
    <citation type="submission" date="2018-06" db="EMBL/GenBank/DDBJ databases">
        <title>Genomic Encyclopedia of Archaeal and Bacterial Type Strains, Phase II (KMG-II): from individual species to whole genera.</title>
        <authorList>
            <person name="Goeker M."/>
        </authorList>
    </citation>
    <scope>NUCLEOTIDE SEQUENCE [LARGE SCALE GENOMIC DNA]</scope>
    <source>
        <strain evidence="2 3">DSM 17205</strain>
    </source>
</reference>